<protein>
    <recommendedName>
        <fullName evidence="3">Inhibitor I9 domain-containing protein</fullName>
    </recommendedName>
</protein>
<dbReference type="PANTHER" id="PTHR28288:SF2">
    <property type="entry name" value="PROTEASE B INHIBITOR 2"/>
    <property type="match status" value="1"/>
</dbReference>
<sequence>MRPLSTWTRRLCSSHPLKHTFRPRPSLPFTTASALKMPTYIITCKEDASPEQVEATKQAAKDQGGQIGHEYKLIKGFSVSFPEGTVHAMDSHEHVKHVEADQEVRTQ</sequence>
<name>A0A9P8Y6S3_9PEZI</name>
<dbReference type="GO" id="GO:0042144">
    <property type="term" value="P:vacuole fusion, non-autophagic"/>
    <property type="evidence" value="ECO:0007669"/>
    <property type="project" value="TreeGrafter"/>
</dbReference>
<gene>
    <name evidence="4" type="ORF">B0I36DRAFT_323389</name>
</gene>
<evidence type="ECO:0000313" key="5">
    <source>
        <dbReference type="Proteomes" id="UP000756346"/>
    </source>
</evidence>
<evidence type="ECO:0000256" key="2">
    <source>
        <dbReference type="SAM" id="MobiDB-lite"/>
    </source>
</evidence>
<dbReference type="OrthoDB" id="5518345at2759"/>
<dbReference type="PANTHER" id="PTHR28288">
    <property type="entry name" value="PROTEASE B INHIBITOR 2"/>
    <property type="match status" value="1"/>
</dbReference>
<dbReference type="Gene3D" id="3.30.70.80">
    <property type="entry name" value="Peptidase S8 propeptide/proteinase inhibitor I9"/>
    <property type="match status" value="1"/>
</dbReference>
<evidence type="ECO:0000259" key="3">
    <source>
        <dbReference type="Pfam" id="PF05922"/>
    </source>
</evidence>
<dbReference type="GO" id="GO:0004866">
    <property type="term" value="F:endopeptidase inhibitor activity"/>
    <property type="evidence" value="ECO:0007669"/>
    <property type="project" value="TreeGrafter"/>
</dbReference>
<accession>A0A9P8Y6S3</accession>
<dbReference type="InterPro" id="IPR010259">
    <property type="entry name" value="S8pro/Inhibitor_I9"/>
</dbReference>
<dbReference type="FunFam" id="3.30.70.80:FF:000005">
    <property type="entry name" value="Proteinase inhibitor I2B"/>
    <property type="match status" value="1"/>
</dbReference>
<keyword evidence="5" id="KW-1185">Reference proteome</keyword>
<dbReference type="InterPro" id="IPR052471">
    <property type="entry name" value="PBI_I9"/>
</dbReference>
<feature type="compositionally biased region" description="Basic and acidic residues" evidence="2">
    <location>
        <begin position="89"/>
        <end position="107"/>
    </location>
</feature>
<dbReference type="AlphaFoldDB" id="A0A9P8Y6S3"/>
<dbReference type="EMBL" id="JAGTJQ010000005">
    <property type="protein sequence ID" value="KAH7031195.1"/>
    <property type="molecule type" value="Genomic_DNA"/>
</dbReference>
<dbReference type="GeneID" id="70183511"/>
<comment type="caution">
    <text evidence="4">The sequence shown here is derived from an EMBL/GenBank/DDBJ whole genome shotgun (WGS) entry which is preliminary data.</text>
</comment>
<comment type="similarity">
    <text evidence="1">Belongs to the protease inhibitor I9 family.</text>
</comment>
<evidence type="ECO:0000313" key="4">
    <source>
        <dbReference type="EMBL" id="KAH7031195.1"/>
    </source>
</evidence>
<dbReference type="Proteomes" id="UP000756346">
    <property type="component" value="Unassembled WGS sequence"/>
</dbReference>
<feature type="region of interest" description="Disordered" evidence="2">
    <location>
        <begin position="88"/>
        <end position="107"/>
    </location>
</feature>
<evidence type="ECO:0000256" key="1">
    <source>
        <dbReference type="ARBA" id="ARBA00038069"/>
    </source>
</evidence>
<reference evidence="4" key="1">
    <citation type="journal article" date="2021" name="Nat. Commun.">
        <title>Genetic determinants of endophytism in the Arabidopsis root mycobiome.</title>
        <authorList>
            <person name="Mesny F."/>
            <person name="Miyauchi S."/>
            <person name="Thiergart T."/>
            <person name="Pickel B."/>
            <person name="Atanasova L."/>
            <person name="Karlsson M."/>
            <person name="Huettel B."/>
            <person name="Barry K.W."/>
            <person name="Haridas S."/>
            <person name="Chen C."/>
            <person name="Bauer D."/>
            <person name="Andreopoulos W."/>
            <person name="Pangilinan J."/>
            <person name="LaButti K."/>
            <person name="Riley R."/>
            <person name="Lipzen A."/>
            <person name="Clum A."/>
            <person name="Drula E."/>
            <person name="Henrissat B."/>
            <person name="Kohler A."/>
            <person name="Grigoriev I.V."/>
            <person name="Martin F.M."/>
            <person name="Hacquard S."/>
        </authorList>
    </citation>
    <scope>NUCLEOTIDE SEQUENCE</scope>
    <source>
        <strain evidence="4">MPI-CAGE-CH-0230</strain>
    </source>
</reference>
<proteinExistence type="inferred from homology"/>
<feature type="domain" description="Inhibitor I9" evidence="3">
    <location>
        <begin position="39"/>
        <end position="107"/>
    </location>
</feature>
<dbReference type="RefSeq" id="XP_046012875.1">
    <property type="nucleotide sequence ID" value="XM_046153965.1"/>
</dbReference>
<dbReference type="InterPro" id="IPR037045">
    <property type="entry name" value="S8pro/Inhibitor_I9_sf"/>
</dbReference>
<organism evidence="4 5">
    <name type="scientific">Microdochium trichocladiopsis</name>
    <dbReference type="NCBI Taxonomy" id="1682393"/>
    <lineage>
        <taxon>Eukaryota</taxon>
        <taxon>Fungi</taxon>
        <taxon>Dikarya</taxon>
        <taxon>Ascomycota</taxon>
        <taxon>Pezizomycotina</taxon>
        <taxon>Sordariomycetes</taxon>
        <taxon>Xylariomycetidae</taxon>
        <taxon>Xylariales</taxon>
        <taxon>Microdochiaceae</taxon>
        <taxon>Microdochium</taxon>
    </lineage>
</organism>
<dbReference type="SUPFAM" id="SSF54897">
    <property type="entry name" value="Protease propeptides/inhibitors"/>
    <property type="match status" value="1"/>
</dbReference>
<dbReference type="Pfam" id="PF05922">
    <property type="entry name" value="Inhibitor_I9"/>
    <property type="match status" value="1"/>
</dbReference>